<dbReference type="OMA" id="YRIPYIR"/>
<dbReference type="PROSITE" id="PS50216">
    <property type="entry name" value="DHHC"/>
    <property type="match status" value="1"/>
</dbReference>
<comment type="similarity">
    <text evidence="7">Belongs to the DHHC palmitoyltransferase family.</text>
</comment>
<dbReference type="EC" id="2.3.1.225" evidence="7"/>
<dbReference type="GO" id="GO:0005794">
    <property type="term" value="C:Golgi apparatus"/>
    <property type="evidence" value="ECO:0007669"/>
    <property type="project" value="TreeGrafter"/>
</dbReference>
<dbReference type="Proteomes" id="UP000019132">
    <property type="component" value="Unassembled WGS sequence"/>
</dbReference>
<evidence type="ECO:0000256" key="1">
    <source>
        <dbReference type="ARBA" id="ARBA00004141"/>
    </source>
</evidence>
<reference evidence="10" key="2">
    <citation type="submission" date="2010-04" db="EMBL/GenBank/DDBJ databases">
        <authorList>
            <person name="Buell R."/>
            <person name="Hamilton J."/>
            <person name="Hostetler J."/>
        </authorList>
    </citation>
    <scope>NUCLEOTIDE SEQUENCE [LARGE SCALE GENOMIC DNA]</scope>
    <source>
        <strain evidence="10">DAOM:BR144</strain>
    </source>
</reference>
<dbReference type="GO" id="GO:0005783">
    <property type="term" value="C:endoplasmic reticulum"/>
    <property type="evidence" value="ECO:0007669"/>
    <property type="project" value="TreeGrafter"/>
</dbReference>
<dbReference type="InterPro" id="IPR039859">
    <property type="entry name" value="PFA4/ZDH16/20/ERF2-like"/>
</dbReference>
<evidence type="ECO:0000256" key="5">
    <source>
        <dbReference type="ARBA" id="ARBA00023136"/>
    </source>
</evidence>
<name>K3X627_GLOUD</name>
<organism evidence="9 10">
    <name type="scientific">Globisporangium ultimum (strain ATCC 200006 / CBS 805.95 / DAOM BR144)</name>
    <name type="common">Pythium ultimum</name>
    <dbReference type="NCBI Taxonomy" id="431595"/>
    <lineage>
        <taxon>Eukaryota</taxon>
        <taxon>Sar</taxon>
        <taxon>Stramenopiles</taxon>
        <taxon>Oomycota</taxon>
        <taxon>Peronosporomycetes</taxon>
        <taxon>Pythiales</taxon>
        <taxon>Pythiaceae</taxon>
        <taxon>Globisporangium</taxon>
    </lineage>
</organism>
<dbReference type="AlphaFoldDB" id="K3X627"/>
<dbReference type="Pfam" id="PF01529">
    <property type="entry name" value="DHHC"/>
    <property type="match status" value="1"/>
</dbReference>
<reference evidence="10" key="1">
    <citation type="journal article" date="2010" name="Genome Biol.">
        <title>Genome sequence of the necrotrophic plant pathogen Pythium ultimum reveals original pathogenicity mechanisms and effector repertoire.</title>
        <authorList>
            <person name="Levesque C.A."/>
            <person name="Brouwer H."/>
            <person name="Cano L."/>
            <person name="Hamilton J.P."/>
            <person name="Holt C."/>
            <person name="Huitema E."/>
            <person name="Raffaele S."/>
            <person name="Robideau G.P."/>
            <person name="Thines M."/>
            <person name="Win J."/>
            <person name="Zerillo M.M."/>
            <person name="Beakes G.W."/>
            <person name="Boore J.L."/>
            <person name="Busam D."/>
            <person name="Dumas B."/>
            <person name="Ferriera S."/>
            <person name="Fuerstenberg S.I."/>
            <person name="Gachon C.M."/>
            <person name="Gaulin E."/>
            <person name="Govers F."/>
            <person name="Grenville-Briggs L."/>
            <person name="Horner N."/>
            <person name="Hostetler J."/>
            <person name="Jiang R.H."/>
            <person name="Johnson J."/>
            <person name="Krajaejun T."/>
            <person name="Lin H."/>
            <person name="Meijer H.J."/>
            <person name="Moore B."/>
            <person name="Morris P."/>
            <person name="Phuntmart V."/>
            <person name="Puiu D."/>
            <person name="Shetty J."/>
            <person name="Stajich J.E."/>
            <person name="Tripathy S."/>
            <person name="Wawra S."/>
            <person name="van West P."/>
            <person name="Whitty B.R."/>
            <person name="Coutinho P.M."/>
            <person name="Henrissat B."/>
            <person name="Martin F."/>
            <person name="Thomas P.D."/>
            <person name="Tyler B.M."/>
            <person name="De Vries R.P."/>
            <person name="Kamoun S."/>
            <person name="Yandell M."/>
            <person name="Tisserat N."/>
            <person name="Buell C.R."/>
        </authorList>
    </citation>
    <scope>NUCLEOTIDE SEQUENCE</scope>
    <source>
        <strain evidence="10">DAOM:BR144</strain>
    </source>
</reference>
<feature type="transmembrane region" description="Helical" evidence="7">
    <location>
        <begin position="24"/>
        <end position="44"/>
    </location>
</feature>
<keyword evidence="4 7" id="KW-1133">Transmembrane helix</keyword>
<protein>
    <recommendedName>
        <fullName evidence="7">Palmitoyltransferase</fullName>
        <ecNumber evidence="7">2.3.1.225</ecNumber>
    </recommendedName>
</protein>
<dbReference type="EnsemblProtists" id="PYU1_T012676">
    <property type="protein sequence ID" value="PYU1_T012676"/>
    <property type="gene ID" value="PYU1_G012650"/>
</dbReference>
<reference evidence="9" key="3">
    <citation type="submission" date="2015-02" db="UniProtKB">
        <authorList>
            <consortium name="EnsemblProtists"/>
        </authorList>
    </citation>
    <scope>IDENTIFICATION</scope>
    <source>
        <strain evidence="9">DAOM BR144</strain>
    </source>
</reference>
<evidence type="ECO:0000313" key="9">
    <source>
        <dbReference type="EnsemblProtists" id="PYU1_T012676"/>
    </source>
</evidence>
<feature type="domain" description="Palmitoyltransferase DHHC" evidence="8">
    <location>
        <begin position="73"/>
        <end position="218"/>
    </location>
</feature>
<dbReference type="InParanoid" id="K3X627"/>
<evidence type="ECO:0000256" key="4">
    <source>
        <dbReference type="ARBA" id="ARBA00022989"/>
    </source>
</evidence>
<evidence type="ECO:0000259" key="8">
    <source>
        <dbReference type="Pfam" id="PF01529"/>
    </source>
</evidence>
<dbReference type="eggNOG" id="KOG1312">
    <property type="taxonomic scope" value="Eukaryota"/>
</dbReference>
<dbReference type="InterPro" id="IPR001594">
    <property type="entry name" value="Palmitoyltrfase_DHHC"/>
</dbReference>
<dbReference type="GO" id="GO:0006612">
    <property type="term" value="P:protein targeting to membrane"/>
    <property type="evidence" value="ECO:0007669"/>
    <property type="project" value="TreeGrafter"/>
</dbReference>
<evidence type="ECO:0000256" key="6">
    <source>
        <dbReference type="ARBA" id="ARBA00023315"/>
    </source>
</evidence>
<dbReference type="GO" id="GO:0019706">
    <property type="term" value="F:protein-cysteine S-palmitoyltransferase activity"/>
    <property type="evidence" value="ECO:0007669"/>
    <property type="project" value="UniProtKB-EC"/>
</dbReference>
<keyword evidence="5 7" id="KW-0472">Membrane</keyword>
<keyword evidence="6 7" id="KW-0012">Acyltransferase</keyword>
<keyword evidence="3 7" id="KW-0812">Transmembrane</keyword>
<comment type="catalytic activity">
    <reaction evidence="7">
        <text>L-cysteinyl-[protein] + hexadecanoyl-CoA = S-hexadecanoyl-L-cysteinyl-[protein] + CoA</text>
        <dbReference type="Rhea" id="RHEA:36683"/>
        <dbReference type="Rhea" id="RHEA-COMP:10131"/>
        <dbReference type="Rhea" id="RHEA-COMP:11032"/>
        <dbReference type="ChEBI" id="CHEBI:29950"/>
        <dbReference type="ChEBI" id="CHEBI:57287"/>
        <dbReference type="ChEBI" id="CHEBI:57379"/>
        <dbReference type="ChEBI" id="CHEBI:74151"/>
        <dbReference type="EC" id="2.3.1.225"/>
    </reaction>
</comment>
<feature type="transmembrane region" description="Helical" evidence="7">
    <location>
        <begin position="122"/>
        <end position="142"/>
    </location>
</feature>
<comment type="subcellular location">
    <subcellularLocation>
        <location evidence="1">Membrane</location>
        <topology evidence="1">Multi-pass membrane protein</topology>
    </subcellularLocation>
</comment>
<dbReference type="PANTHER" id="PTHR22883">
    <property type="entry name" value="ZINC FINGER DHHC DOMAIN CONTAINING PROTEIN"/>
    <property type="match status" value="1"/>
</dbReference>
<dbReference type="HOGENOM" id="CLU_042181_3_0_1"/>
<proteinExistence type="inferred from homology"/>
<keyword evidence="10" id="KW-1185">Reference proteome</keyword>
<evidence type="ECO:0000256" key="3">
    <source>
        <dbReference type="ARBA" id="ARBA00022692"/>
    </source>
</evidence>
<comment type="domain">
    <text evidence="7">The DHHC domain is required for palmitoyltransferase activity.</text>
</comment>
<accession>K3X627</accession>
<dbReference type="FunCoup" id="K3X627">
    <property type="interactions" value="12"/>
</dbReference>
<dbReference type="EMBL" id="GL376588">
    <property type="status" value="NOT_ANNOTATED_CDS"/>
    <property type="molecule type" value="Genomic_DNA"/>
</dbReference>
<sequence length="273" mass="30609">MVAGGYGAFLLTGLPHLPSESLGVIHVFVSFFAVLTALLSFFMASTAPPGILQPITLAYFDNYAYDQVLYTADRECTTCHATKLARSKHCSVCDVCIPRFDHHCVWLNACIGEGNHFVFMRFLFIHVLFCGYGSYVLFWILYDEFARLLAEESFVHEATHAVVQGDPVVVLQYLLHAEAVNTALFVLCAGMGVALVVFFLFHCYLVATNVTTNEFFKRRQQRNCNLPSPQNVYNLGSAYANFVEIWTPRCFAKARAMAAAKHSESSSKQKKRE</sequence>
<evidence type="ECO:0000256" key="7">
    <source>
        <dbReference type="RuleBase" id="RU079119"/>
    </source>
</evidence>
<dbReference type="VEuPathDB" id="FungiDB:PYU1_G012650"/>
<dbReference type="PANTHER" id="PTHR22883:SF445">
    <property type="entry name" value="PALMITOYLTRANSFERASE"/>
    <property type="match status" value="1"/>
</dbReference>
<dbReference type="GO" id="GO:0016020">
    <property type="term" value="C:membrane"/>
    <property type="evidence" value="ECO:0007669"/>
    <property type="project" value="UniProtKB-SubCell"/>
</dbReference>
<evidence type="ECO:0000256" key="2">
    <source>
        <dbReference type="ARBA" id="ARBA00022679"/>
    </source>
</evidence>
<feature type="transmembrane region" description="Helical" evidence="7">
    <location>
        <begin position="183"/>
        <end position="207"/>
    </location>
</feature>
<evidence type="ECO:0000313" key="10">
    <source>
        <dbReference type="Proteomes" id="UP000019132"/>
    </source>
</evidence>
<keyword evidence="2 7" id="KW-0808">Transferase</keyword>